<dbReference type="GO" id="GO:0050661">
    <property type="term" value="F:NADP binding"/>
    <property type="evidence" value="ECO:0007669"/>
    <property type="project" value="InterPro"/>
</dbReference>
<dbReference type="SMART" id="SM00293">
    <property type="entry name" value="PWWP"/>
    <property type="match status" value="1"/>
</dbReference>
<accession>A0A9P0BCK1</accession>
<name>A0A9P0BCK1_BRAAE</name>
<dbReference type="EMBL" id="OV121138">
    <property type="protein sequence ID" value="CAH0560153.1"/>
    <property type="molecule type" value="Genomic_DNA"/>
</dbReference>
<evidence type="ECO:0000313" key="8">
    <source>
        <dbReference type="EMBL" id="CAH0560153.1"/>
    </source>
</evidence>
<dbReference type="GO" id="GO:0031491">
    <property type="term" value="F:nucleosome binding"/>
    <property type="evidence" value="ECO:0007669"/>
    <property type="project" value="TreeGrafter"/>
</dbReference>
<comment type="subcellular location">
    <subcellularLocation>
        <location evidence="1">Chromosome</location>
    </subcellularLocation>
</comment>
<evidence type="ECO:0000256" key="4">
    <source>
        <dbReference type="ARBA" id="ARBA00030287"/>
    </source>
</evidence>
<dbReference type="Pfam" id="PF00855">
    <property type="entry name" value="PWWP"/>
    <property type="match status" value="1"/>
</dbReference>
<dbReference type="PANTHER" id="PTHR43580:SF2">
    <property type="entry name" value="CYTOKINE-LIKE NUCLEAR FACTOR N-PAC"/>
    <property type="match status" value="1"/>
</dbReference>
<dbReference type="SUPFAM" id="SSF63748">
    <property type="entry name" value="Tudor/PWWP/MBT"/>
    <property type="match status" value="1"/>
</dbReference>
<dbReference type="InterPro" id="IPR051265">
    <property type="entry name" value="HIBADH-related_NP60_sf"/>
</dbReference>
<dbReference type="Gene3D" id="1.10.1040.10">
    <property type="entry name" value="N-(1-d-carboxylethyl)-l-norvaline Dehydrogenase, domain 2"/>
    <property type="match status" value="1"/>
</dbReference>
<feature type="domain" description="PWWP" evidence="7">
    <location>
        <begin position="7"/>
        <end position="65"/>
    </location>
</feature>
<dbReference type="Proteomes" id="UP001154078">
    <property type="component" value="Chromosome 7"/>
</dbReference>
<dbReference type="GO" id="GO:0003677">
    <property type="term" value="F:DNA binding"/>
    <property type="evidence" value="ECO:0007669"/>
    <property type="project" value="TreeGrafter"/>
</dbReference>
<evidence type="ECO:0000256" key="5">
    <source>
        <dbReference type="ARBA" id="ARBA00034140"/>
    </source>
</evidence>
<dbReference type="Gene3D" id="3.40.50.720">
    <property type="entry name" value="NAD(P)-binding Rossmann-like Domain"/>
    <property type="match status" value="1"/>
</dbReference>
<dbReference type="InterPro" id="IPR036291">
    <property type="entry name" value="NAD(P)-bd_dom_sf"/>
</dbReference>
<dbReference type="PROSITE" id="PS50812">
    <property type="entry name" value="PWWP"/>
    <property type="match status" value="1"/>
</dbReference>
<dbReference type="InterPro" id="IPR000313">
    <property type="entry name" value="PWWP_dom"/>
</dbReference>
<dbReference type="GO" id="GO:0000785">
    <property type="term" value="C:chromatin"/>
    <property type="evidence" value="ECO:0007669"/>
    <property type="project" value="TreeGrafter"/>
</dbReference>
<comment type="similarity">
    <text evidence="2">Belongs to the HIBADH-related family. NP60 subfamily.</text>
</comment>
<dbReference type="OrthoDB" id="21615at2759"/>
<evidence type="ECO:0000259" key="7">
    <source>
        <dbReference type="PROSITE" id="PS50812"/>
    </source>
</evidence>
<gene>
    <name evidence="8" type="ORF">MELIAE_LOCUS9961</name>
</gene>
<dbReference type="Gene3D" id="2.30.30.140">
    <property type="match status" value="1"/>
</dbReference>
<protein>
    <recommendedName>
        <fullName evidence="5">Cytokine-like nuclear factor N-PAC</fullName>
    </recommendedName>
    <alternativeName>
        <fullName evidence="4">Glyoxylate reductase 1 homolog</fullName>
    </alternativeName>
</protein>
<dbReference type="PANTHER" id="PTHR43580">
    <property type="entry name" value="OXIDOREDUCTASE GLYR1-RELATED"/>
    <property type="match status" value="1"/>
</dbReference>
<organism evidence="8 9">
    <name type="scientific">Brassicogethes aeneus</name>
    <name type="common">Rape pollen beetle</name>
    <name type="synonym">Meligethes aeneus</name>
    <dbReference type="NCBI Taxonomy" id="1431903"/>
    <lineage>
        <taxon>Eukaryota</taxon>
        <taxon>Metazoa</taxon>
        <taxon>Ecdysozoa</taxon>
        <taxon>Arthropoda</taxon>
        <taxon>Hexapoda</taxon>
        <taxon>Insecta</taxon>
        <taxon>Pterygota</taxon>
        <taxon>Neoptera</taxon>
        <taxon>Endopterygota</taxon>
        <taxon>Coleoptera</taxon>
        <taxon>Polyphaga</taxon>
        <taxon>Cucujiformia</taxon>
        <taxon>Nitidulidae</taxon>
        <taxon>Meligethinae</taxon>
        <taxon>Brassicogethes</taxon>
    </lineage>
</organism>
<evidence type="ECO:0000313" key="9">
    <source>
        <dbReference type="Proteomes" id="UP001154078"/>
    </source>
</evidence>
<dbReference type="Pfam" id="PF03446">
    <property type="entry name" value="NAD_binding_2"/>
    <property type="match status" value="1"/>
</dbReference>
<evidence type="ECO:0000256" key="6">
    <source>
        <dbReference type="SAM" id="MobiDB-lite"/>
    </source>
</evidence>
<dbReference type="AlphaFoldDB" id="A0A9P0BCK1"/>
<evidence type="ECO:0000256" key="2">
    <source>
        <dbReference type="ARBA" id="ARBA00007598"/>
    </source>
</evidence>
<dbReference type="Pfam" id="PF14833">
    <property type="entry name" value="NAD_binding_11"/>
    <property type="match status" value="1"/>
</dbReference>
<sequence length="503" mass="55653">MSSEIKLGDLVWAKMKGFSTWPSRIVKPGPNVRKNSKKGQRWVYFFGTHDYGWIEETNIKPYAEYKNKFSNGCNSAKFKQGIHEIEDFISKQIENPEFERIEEDSIMEDESDDDKFNMLASSSAPSPKKARKSSDSKRSSDSFRSSVTKKVKHSQSPREENGVSSYLGNELLNLPSVMSAPETPPVDLSNFSDLLKNKNITPSTLTFGFLGVGVIGSGIVKNLINSGHRVNLWSRSSRKCDEIKSQADANKVGQVVTYQAPCDVVQNSDIIFSCLTDPRIAKEIVHGNCGVVHSAADGDGLENKGYVEMTGVDPETSKDICEIIKSKGGRYLEAQVQGSKNEADEGSLVILTAGDQSLFLDCQSCFKAMGKASFFLGDVGYATKVNLILHLMKGIALVGLAEGLALADRCGISSKDLLKIFNLTNLACPFLSSKADQIVTKDFNRVEQAIQHMQKDMKLVLDLSNNLKQPLLMTSTANEVFKHARRLGYDDHDVSCIYMRTRH</sequence>
<dbReference type="InterPro" id="IPR006115">
    <property type="entry name" value="6PGDH_NADP-bd"/>
</dbReference>
<dbReference type="CDD" id="cd05836">
    <property type="entry name" value="PWWP_GLYR1"/>
    <property type="match status" value="1"/>
</dbReference>
<dbReference type="InterPro" id="IPR035501">
    <property type="entry name" value="GLYR1_PWWP"/>
</dbReference>
<dbReference type="InterPro" id="IPR008927">
    <property type="entry name" value="6-PGluconate_DH-like_C_sf"/>
</dbReference>
<dbReference type="SUPFAM" id="SSF48179">
    <property type="entry name" value="6-phosphogluconate dehydrogenase C-terminal domain-like"/>
    <property type="match status" value="1"/>
</dbReference>
<dbReference type="InterPro" id="IPR013328">
    <property type="entry name" value="6PGD_dom2"/>
</dbReference>
<feature type="compositionally biased region" description="Basic and acidic residues" evidence="6">
    <location>
        <begin position="132"/>
        <end position="141"/>
    </location>
</feature>
<evidence type="ECO:0000256" key="1">
    <source>
        <dbReference type="ARBA" id="ARBA00004286"/>
    </source>
</evidence>
<feature type="region of interest" description="Disordered" evidence="6">
    <location>
        <begin position="116"/>
        <end position="164"/>
    </location>
</feature>
<proteinExistence type="inferred from homology"/>
<evidence type="ECO:0000256" key="3">
    <source>
        <dbReference type="ARBA" id="ARBA00022454"/>
    </source>
</evidence>
<dbReference type="InterPro" id="IPR029154">
    <property type="entry name" value="HIBADH-like_NADP-bd"/>
</dbReference>
<dbReference type="GO" id="GO:0051287">
    <property type="term" value="F:NAD binding"/>
    <property type="evidence" value="ECO:0007669"/>
    <property type="project" value="InterPro"/>
</dbReference>
<reference evidence="8" key="1">
    <citation type="submission" date="2021-12" db="EMBL/GenBank/DDBJ databases">
        <authorList>
            <person name="King R."/>
        </authorList>
    </citation>
    <scope>NUCLEOTIDE SEQUENCE</scope>
</reference>
<keyword evidence="9" id="KW-1185">Reference proteome</keyword>
<keyword evidence="3" id="KW-0158">Chromosome</keyword>
<dbReference type="SUPFAM" id="SSF51735">
    <property type="entry name" value="NAD(P)-binding Rossmann-fold domains"/>
    <property type="match status" value="1"/>
</dbReference>
<dbReference type="GO" id="GO:0140673">
    <property type="term" value="P:transcription elongation-coupled chromatin remodeling"/>
    <property type="evidence" value="ECO:0007669"/>
    <property type="project" value="TreeGrafter"/>
</dbReference>